<comment type="caution">
    <text evidence="12">The sequence shown here is derived from an EMBL/GenBank/DDBJ whole genome shotgun (WGS) entry which is preliminary data.</text>
</comment>
<feature type="repeat" description="WD" evidence="9">
    <location>
        <begin position="176"/>
        <end position="210"/>
    </location>
</feature>
<feature type="repeat" description="WD" evidence="9">
    <location>
        <begin position="10"/>
        <end position="52"/>
    </location>
</feature>
<comment type="subcellular location">
    <subcellularLocation>
        <location evidence="1">Nucleus</location>
    </subcellularLocation>
</comment>
<feature type="region of interest" description="Disordered" evidence="10">
    <location>
        <begin position="582"/>
        <end position="657"/>
    </location>
</feature>
<feature type="region of interest" description="Disordered" evidence="10">
    <location>
        <begin position="670"/>
        <end position="749"/>
    </location>
</feature>
<feature type="compositionally biased region" description="Low complexity" evidence="10">
    <location>
        <begin position="633"/>
        <end position="645"/>
    </location>
</feature>
<dbReference type="InterPro" id="IPR036322">
    <property type="entry name" value="WD40_repeat_dom_sf"/>
</dbReference>
<protein>
    <submittedName>
        <fullName evidence="12">Putative chromatin assembly factor 1 subunit</fullName>
    </submittedName>
</protein>
<feature type="repeat" description="WD" evidence="9">
    <location>
        <begin position="59"/>
        <end position="90"/>
    </location>
</feature>
<dbReference type="Proteomes" id="UP000053317">
    <property type="component" value="Unassembled WGS sequence"/>
</dbReference>
<dbReference type="PROSITE" id="PS50082">
    <property type="entry name" value="WD_REPEATS_2"/>
    <property type="match status" value="4"/>
</dbReference>
<feature type="compositionally biased region" description="Basic and acidic residues" evidence="10">
    <location>
        <begin position="699"/>
        <end position="716"/>
    </location>
</feature>
<sequence>MKASALLIQWHNEQQPIYSAHFDPHKSGRLATAGGDNNIRLWSVENEGEQRKVTYLSTLIKHTQSVNVVRFCPKGEMLASAGDDGNVLLWVPSEVPSSVIGEDNSDDKETWRVKHMCRSTTGAEIYDLAWSPDGLHFITGGVDNTARIYNASTGEQISERIRNIANEFEGQLIRQIAEHSHYVQGVAWDPLNEFIATQSSDRSVHIYALKLRDGTCTLSTHGKFNKMDLPGRRISSHSPVPPDLRSHRSQSNTGTSAQAIASPAPSAPGTPHTTLPMDPPVLSHSRRSSFGSSPSFRRSASPAPSLPLPAVRPMDTASPSLSATMGLPIKNTNIYHNETFTSFFRRLTFAPDGSLLFTPSGQYKSAHPSAVESAKPTEEIINTVYIYTRAGFNKPPVAHLPGHKKPSVAVKCSPIFYTLRTSNKQTEHITIDTSSAEDEILALPEPILPAVSAVHTEMEPPPLNHPSSVTSEPTKPQPSTKPPDADNSAPSAFALPYRVIYAVATQDAVYVYDTQQQSPLCVVSNLHYATFSDLTWSNDGLTLLMTSSDGFCSTLAFAPGELGERYHGPFPAASHTTLQSTNAITHSPAPTPTPGPGASPSLAKSTPVPAAVPSPAPSQPAHFAVRPGSPTRSNSTSSIATMSSIQTPAAMSNNPTPTVGYVPGLTAASFAQSSGPTPPQTPIGGLHSATSSISGSVLGKREASMASESEKEDAKDSSSVPKKRRVAPTLISGGKLGGNGEGPSSSSAN</sequence>
<dbReference type="InterPro" id="IPR045145">
    <property type="entry name" value="PTHR15271"/>
</dbReference>
<keyword evidence="13" id="KW-1185">Reference proteome</keyword>
<feature type="domain" description="CAF1B/HIR1 beta-propeller" evidence="11">
    <location>
        <begin position="1"/>
        <end position="211"/>
    </location>
</feature>
<dbReference type="InterPro" id="IPR015943">
    <property type="entry name" value="WD40/YVTN_repeat-like_dom_sf"/>
</dbReference>
<dbReference type="PROSITE" id="PS50294">
    <property type="entry name" value="WD_REPEATS_REGION"/>
    <property type="match status" value="1"/>
</dbReference>
<keyword evidence="4" id="KW-0677">Repeat</keyword>
<evidence type="ECO:0000259" key="11">
    <source>
        <dbReference type="Pfam" id="PF24105"/>
    </source>
</evidence>
<feature type="region of interest" description="Disordered" evidence="10">
    <location>
        <begin position="223"/>
        <end position="314"/>
    </location>
</feature>
<evidence type="ECO:0000256" key="2">
    <source>
        <dbReference type="ARBA" id="ARBA00007306"/>
    </source>
</evidence>
<dbReference type="InterPro" id="IPR055410">
    <property type="entry name" value="Beta-prop_CAF1B_HIR1"/>
</dbReference>
<dbReference type="GO" id="GO:0006335">
    <property type="term" value="P:DNA replication-dependent chromatin assembly"/>
    <property type="evidence" value="ECO:0007669"/>
    <property type="project" value="InterPro"/>
</dbReference>
<proteinExistence type="inferred from homology"/>
<evidence type="ECO:0000256" key="1">
    <source>
        <dbReference type="ARBA" id="ARBA00004123"/>
    </source>
</evidence>
<evidence type="ECO:0000256" key="10">
    <source>
        <dbReference type="SAM" id="MobiDB-lite"/>
    </source>
</evidence>
<evidence type="ECO:0000256" key="3">
    <source>
        <dbReference type="ARBA" id="ARBA00022574"/>
    </source>
</evidence>
<feature type="repeat" description="WD" evidence="9">
    <location>
        <begin position="125"/>
        <end position="159"/>
    </location>
</feature>
<feature type="domain" description="CAF1B/HIR1 beta-propeller" evidence="11">
    <location>
        <begin position="488"/>
        <end position="562"/>
    </location>
</feature>
<name>A0A0G2E953_PHACM</name>
<dbReference type="SUPFAM" id="SSF50978">
    <property type="entry name" value="WD40 repeat-like"/>
    <property type="match status" value="1"/>
</dbReference>
<feature type="region of interest" description="Disordered" evidence="10">
    <location>
        <begin position="457"/>
        <end position="488"/>
    </location>
</feature>
<evidence type="ECO:0000256" key="6">
    <source>
        <dbReference type="ARBA" id="ARBA00022853"/>
    </source>
</evidence>
<feature type="compositionally biased region" description="Low complexity" evidence="10">
    <location>
        <begin position="288"/>
        <end position="313"/>
    </location>
</feature>
<evidence type="ECO:0000256" key="4">
    <source>
        <dbReference type="ARBA" id="ARBA00022737"/>
    </source>
</evidence>
<reference evidence="12 13" key="2">
    <citation type="submission" date="2015-05" db="EMBL/GenBank/DDBJ databases">
        <authorList>
            <person name="Morales-Cruz A."/>
            <person name="Amrine K.C."/>
            <person name="Cantu D."/>
        </authorList>
    </citation>
    <scope>NUCLEOTIDE SEQUENCE [LARGE SCALE GENOMIC DNA]</scope>
    <source>
        <strain evidence="12">UCRPC4</strain>
    </source>
</reference>
<dbReference type="GO" id="GO:0033186">
    <property type="term" value="C:CAF-1 complex"/>
    <property type="evidence" value="ECO:0007669"/>
    <property type="project" value="TreeGrafter"/>
</dbReference>
<keyword evidence="3 9" id="KW-0853">WD repeat</keyword>
<feature type="compositionally biased region" description="Polar residues" evidence="10">
    <location>
        <begin position="646"/>
        <end position="657"/>
    </location>
</feature>
<dbReference type="PANTHER" id="PTHR15271:SF4">
    <property type="entry name" value="CHROMATIN ASSEMBLY FACTOR 1 SUBUNIT B"/>
    <property type="match status" value="1"/>
</dbReference>
<organism evidence="12 13">
    <name type="scientific">Phaeomoniella chlamydospora</name>
    <name type="common">Phaeoacremonium chlamydosporum</name>
    <dbReference type="NCBI Taxonomy" id="158046"/>
    <lineage>
        <taxon>Eukaryota</taxon>
        <taxon>Fungi</taxon>
        <taxon>Dikarya</taxon>
        <taxon>Ascomycota</taxon>
        <taxon>Pezizomycotina</taxon>
        <taxon>Eurotiomycetes</taxon>
        <taxon>Chaetothyriomycetidae</taxon>
        <taxon>Phaeomoniellales</taxon>
        <taxon>Phaeomoniellaceae</taxon>
        <taxon>Phaeomoniella</taxon>
    </lineage>
</organism>
<reference evidence="12 13" key="1">
    <citation type="submission" date="2015-05" db="EMBL/GenBank/DDBJ databases">
        <title>Distinctive expansion of gene families associated with plant cell wall degradation and secondary metabolism in the genomes of grapevine trunk pathogens.</title>
        <authorList>
            <person name="Lawrence D.P."/>
            <person name="Travadon R."/>
            <person name="Rolshausen P.E."/>
            <person name="Baumgartner K."/>
        </authorList>
    </citation>
    <scope>NUCLEOTIDE SEQUENCE [LARGE SCALE GENOMIC DNA]</scope>
    <source>
        <strain evidence="12">UCRPC4</strain>
    </source>
</reference>
<evidence type="ECO:0000313" key="13">
    <source>
        <dbReference type="Proteomes" id="UP000053317"/>
    </source>
</evidence>
<evidence type="ECO:0000256" key="8">
    <source>
        <dbReference type="ARBA" id="ARBA00023242"/>
    </source>
</evidence>
<dbReference type="Pfam" id="PF24105">
    <property type="entry name" value="Beta-prop_CAF1B_HIR1"/>
    <property type="match status" value="2"/>
</dbReference>
<comment type="similarity">
    <text evidence="2">Belongs to the WD repeat HIR1 family.</text>
</comment>
<dbReference type="GO" id="GO:0006334">
    <property type="term" value="P:nucleosome assembly"/>
    <property type="evidence" value="ECO:0007669"/>
    <property type="project" value="TreeGrafter"/>
</dbReference>
<accession>A0A0G2E953</accession>
<evidence type="ECO:0000256" key="9">
    <source>
        <dbReference type="PROSITE-ProRule" id="PRU00221"/>
    </source>
</evidence>
<dbReference type="SMART" id="SM00320">
    <property type="entry name" value="WD40"/>
    <property type="match status" value="5"/>
</dbReference>
<keyword evidence="8" id="KW-0539">Nucleus</keyword>
<dbReference type="Gene3D" id="2.130.10.10">
    <property type="entry name" value="YVTN repeat-like/Quinoprotein amine dehydrogenase"/>
    <property type="match status" value="3"/>
</dbReference>
<dbReference type="AlphaFoldDB" id="A0A0G2E953"/>
<dbReference type="InterPro" id="IPR001680">
    <property type="entry name" value="WD40_rpt"/>
</dbReference>
<dbReference type="EMBL" id="LCWF01000107">
    <property type="protein sequence ID" value="KKY19532.1"/>
    <property type="molecule type" value="Genomic_DNA"/>
</dbReference>
<feature type="compositionally biased region" description="Low complexity" evidence="10">
    <location>
        <begin position="255"/>
        <end position="274"/>
    </location>
</feature>
<evidence type="ECO:0000313" key="12">
    <source>
        <dbReference type="EMBL" id="KKY19532.1"/>
    </source>
</evidence>
<gene>
    <name evidence="12" type="ORF">UCRPC4_g04515</name>
</gene>
<dbReference type="GO" id="GO:0005634">
    <property type="term" value="C:nucleus"/>
    <property type="evidence" value="ECO:0007669"/>
    <property type="project" value="UniProtKB-SubCell"/>
</dbReference>
<keyword evidence="7" id="KW-0234">DNA repair</keyword>
<keyword evidence="6" id="KW-0156">Chromatin regulator</keyword>
<keyword evidence="5" id="KW-0227">DNA damage</keyword>
<dbReference type="PANTHER" id="PTHR15271">
    <property type="entry name" value="CHROMATIN ASSEMBLY FACTOR 1 SUBUNIT B"/>
    <property type="match status" value="1"/>
</dbReference>
<dbReference type="OrthoDB" id="71227at2759"/>
<evidence type="ECO:0000256" key="7">
    <source>
        <dbReference type="ARBA" id="ARBA00023204"/>
    </source>
</evidence>
<evidence type="ECO:0000256" key="5">
    <source>
        <dbReference type="ARBA" id="ARBA00022763"/>
    </source>
</evidence>
<feature type="compositionally biased region" description="Polar residues" evidence="10">
    <location>
        <begin position="465"/>
        <end position="474"/>
    </location>
</feature>
<dbReference type="GO" id="GO:0006281">
    <property type="term" value="P:DNA repair"/>
    <property type="evidence" value="ECO:0007669"/>
    <property type="project" value="UniProtKB-KW"/>
</dbReference>